<dbReference type="EMBL" id="JAIWJX010000002">
    <property type="protein sequence ID" value="MCK6256318.1"/>
    <property type="molecule type" value="Genomic_DNA"/>
</dbReference>
<feature type="domain" description="Amine oxidase" evidence="2">
    <location>
        <begin position="13"/>
        <end position="247"/>
    </location>
</feature>
<dbReference type="Gene3D" id="3.90.660.50">
    <property type="match status" value="1"/>
</dbReference>
<evidence type="ECO:0000256" key="1">
    <source>
        <dbReference type="ARBA" id="ARBA00038322"/>
    </source>
</evidence>
<reference evidence="3" key="1">
    <citation type="submission" date="2021-09" db="EMBL/GenBank/DDBJ databases">
        <title>Genome analysis of Fictibacillus sp. KIGAM418 isolated from marine sediment.</title>
        <authorList>
            <person name="Seo M.-J."/>
            <person name="Cho E.-S."/>
            <person name="Hwang C.Y."/>
        </authorList>
    </citation>
    <scope>NUCLEOTIDE SEQUENCE</scope>
    <source>
        <strain evidence="3">KIGAM418</strain>
    </source>
</reference>
<name>A0A9X2BG94_9BACL</name>
<sequence length="429" mass="46308">MRTFETAIIGGGIAGLTAAVYLAKDGISTVVIEKGKQLGGRAQTAQKNGAYLNLGGHALYKGGEAEAILNELGIKPPGSVPETKGSAIWNQSLYTLPGSLSSLLSTRLLSWPGKMELGKLLVKLKKIDAKTMGDMSLRQWAEAEIKDPMVRHVFYALCRTSTYCIGPDEQRAGAVIQQVLRGMNGVIYVDGGWQTIIEELKEIAVKAGVTILTHQSVSSVLKNDSFTLSLSNGETINAHSVLSTASPEQTFRLIEGAENTSLSAWKERAKPVFAACLDVSLHTLPNPNQQFAIGVDQHILFSNHSRAARLSEDGSVVCQLIKYLGTEQENNAIECKQELEHVLEMLQPGWRKELKAYQFLPHIAVMQDSCAMNHHFSYGPSVPEIPGLYIAGDGAGHGEMLVDAAFASAKRAASAIVQEAVNRGIQKEA</sequence>
<comment type="similarity">
    <text evidence="1">Belongs to the carotenoid/retinoid oxidoreductase family. CrtN subfamily.</text>
</comment>
<dbReference type="RefSeq" id="WP_248252010.1">
    <property type="nucleotide sequence ID" value="NZ_JAIWJX010000002.1"/>
</dbReference>
<keyword evidence="4" id="KW-1185">Reference proteome</keyword>
<dbReference type="Proteomes" id="UP001139011">
    <property type="component" value="Unassembled WGS sequence"/>
</dbReference>
<gene>
    <name evidence="3" type="ORF">LCY76_06880</name>
</gene>
<dbReference type="InterPro" id="IPR036188">
    <property type="entry name" value="FAD/NAD-bd_sf"/>
</dbReference>
<organism evidence="3 4">
    <name type="scientific">Fictibacillus marinisediminis</name>
    <dbReference type="NCBI Taxonomy" id="2878389"/>
    <lineage>
        <taxon>Bacteria</taxon>
        <taxon>Bacillati</taxon>
        <taxon>Bacillota</taxon>
        <taxon>Bacilli</taxon>
        <taxon>Bacillales</taxon>
        <taxon>Fictibacillaceae</taxon>
        <taxon>Fictibacillus</taxon>
    </lineage>
</organism>
<dbReference type="InterPro" id="IPR002937">
    <property type="entry name" value="Amino_oxidase"/>
</dbReference>
<evidence type="ECO:0000259" key="2">
    <source>
        <dbReference type="Pfam" id="PF01593"/>
    </source>
</evidence>
<dbReference type="AlphaFoldDB" id="A0A9X2BG94"/>
<accession>A0A9X2BG94</accession>
<comment type="caution">
    <text evidence="3">The sequence shown here is derived from an EMBL/GenBank/DDBJ whole genome shotgun (WGS) entry which is preliminary data.</text>
</comment>
<dbReference type="PANTHER" id="PTHR43734">
    <property type="entry name" value="PHYTOENE DESATURASE"/>
    <property type="match status" value="1"/>
</dbReference>
<dbReference type="SUPFAM" id="SSF51905">
    <property type="entry name" value="FAD/NAD(P)-binding domain"/>
    <property type="match status" value="1"/>
</dbReference>
<dbReference type="PANTHER" id="PTHR43734:SF1">
    <property type="entry name" value="PHYTOENE DESATURASE"/>
    <property type="match status" value="1"/>
</dbReference>
<evidence type="ECO:0000313" key="4">
    <source>
        <dbReference type="Proteomes" id="UP001139011"/>
    </source>
</evidence>
<proteinExistence type="inferred from homology"/>
<evidence type="ECO:0000313" key="3">
    <source>
        <dbReference type="EMBL" id="MCK6256318.1"/>
    </source>
</evidence>
<dbReference type="Pfam" id="PF01593">
    <property type="entry name" value="Amino_oxidase"/>
    <property type="match status" value="1"/>
</dbReference>
<protein>
    <submittedName>
        <fullName evidence="3">FAD-dependent oxidoreductase</fullName>
    </submittedName>
</protein>
<dbReference type="Gene3D" id="3.50.50.60">
    <property type="entry name" value="FAD/NAD(P)-binding domain"/>
    <property type="match status" value="1"/>
</dbReference>
<dbReference type="GO" id="GO:0016491">
    <property type="term" value="F:oxidoreductase activity"/>
    <property type="evidence" value="ECO:0007669"/>
    <property type="project" value="InterPro"/>
</dbReference>